<keyword evidence="5" id="KW-0029">Amino-acid transport</keyword>
<dbReference type="GO" id="GO:0005524">
    <property type="term" value="F:ATP binding"/>
    <property type="evidence" value="ECO:0007669"/>
    <property type="project" value="UniProtKB-KW"/>
</dbReference>
<dbReference type="InterPro" id="IPR027417">
    <property type="entry name" value="P-loop_NTPase"/>
</dbReference>
<evidence type="ECO:0000313" key="9">
    <source>
        <dbReference type="Proteomes" id="UP000234331"/>
    </source>
</evidence>
<dbReference type="GO" id="GO:0016887">
    <property type="term" value="F:ATP hydrolysis activity"/>
    <property type="evidence" value="ECO:0007669"/>
    <property type="project" value="InterPro"/>
</dbReference>
<feature type="domain" description="ABC transporter" evidence="7">
    <location>
        <begin position="25"/>
        <end position="252"/>
    </location>
</feature>
<sequence length="256" mass="26877">MTAPATNPASDCAPPGDAPERAPLLDLRAVTAGYGDKVVVRDVDLAVGPGEVVALLGPNGAGKTTMLATISGLLPALGGSIAVLGNPVDCRRPWRAAARGVAHVPYDRAIFFNLTVGENLGLARRPGGADLDRVLRYFPELGRLLRTRAGLLSGGEQQMLALGRALASDPRLLMIDEMSLGLAPIVVQRLLPIVRAIADETGIGVLLVEQHVNKALAVADRAYILSRGRVMVSGSADELRQRRELIESSYLGAAAL</sequence>
<evidence type="ECO:0000256" key="6">
    <source>
        <dbReference type="SAM" id="MobiDB-lite"/>
    </source>
</evidence>
<dbReference type="PANTHER" id="PTHR43820">
    <property type="entry name" value="HIGH-AFFINITY BRANCHED-CHAIN AMINO ACID TRANSPORT ATP-BINDING PROTEIN LIVF"/>
    <property type="match status" value="1"/>
</dbReference>
<dbReference type="InterPro" id="IPR017871">
    <property type="entry name" value="ABC_transporter-like_CS"/>
</dbReference>
<dbReference type="GO" id="GO:0015658">
    <property type="term" value="F:branched-chain amino acid transmembrane transporter activity"/>
    <property type="evidence" value="ECO:0007669"/>
    <property type="project" value="TreeGrafter"/>
</dbReference>
<keyword evidence="2" id="KW-0813">Transport</keyword>
<name>A0A2I2KQF7_9ACTN</name>
<dbReference type="AlphaFoldDB" id="A0A2I2KQF7"/>
<evidence type="ECO:0000313" key="8">
    <source>
        <dbReference type="EMBL" id="SNQ47889.1"/>
    </source>
</evidence>
<dbReference type="EMBL" id="FZMO01000121">
    <property type="protein sequence ID" value="SNQ47889.1"/>
    <property type="molecule type" value="Genomic_DNA"/>
</dbReference>
<dbReference type="InterPro" id="IPR003593">
    <property type="entry name" value="AAA+_ATPase"/>
</dbReference>
<evidence type="ECO:0000256" key="5">
    <source>
        <dbReference type="ARBA" id="ARBA00022970"/>
    </source>
</evidence>
<evidence type="ECO:0000256" key="1">
    <source>
        <dbReference type="ARBA" id="ARBA00005417"/>
    </source>
</evidence>
<dbReference type="PANTHER" id="PTHR43820:SF4">
    <property type="entry name" value="HIGH-AFFINITY BRANCHED-CHAIN AMINO ACID TRANSPORT ATP-BINDING PROTEIN LIVF"/>
    <property type="match status" value="1"/>
</dbReference>
<accession>A0A2I2KQF7</accession>
<dbReference type="GO" id="GO:0015807">
    <property type="term" value="P:L-amino acid transport"/>
    <property type="evidence" value="ECO:0007669"/>
    <property type="project" value="TreeGrafter"/>
</dbReference>
<protein>
    <submittedName>
        <fullName evidence="8">Leucine/isoleucine/valine transporter subunit ATP-binding component of ABC superfamily</fullName>
    </submittedName>
</protein>
<evidence type="ECO:0000256" key="3">
    <source>
        <dbReference type="ARBA" id="ARBA00022741"/>
    </source>
</evidence>
<dbReference type="PROSITE" id="PS00211">
    <property type="entry name" value="ABC_TRANSPORTER_1"/>
    <property type="match status" value="1"/>
</dbReference>
<dbReference type="CDD" id="cd03224">
    <property type="entry name" value="ABC_TM1139_LivF_branched"/>
    <property type="match status" value="1"/>
</dbReference>
<dbReference type="OrthoDB" id="9776369at2"/>
<evidence type="ECO:0000259" key="7">
    <source>
        <dbReference type="PROSITE" id="PS50893"/>
    </source>
</evidence>
<gene>
    <name evidence="8" type="primary">livF</name>
    <name evidence="8" type="ORF">FRACA_2070003</name>
</gene>
<reference evidence="8 9" key="1">
    <citation type="submission" date="2017-06" db="EMBL/GenBank/DDBJ databases">
        <authorList>
            <person name="Kim H.J."/>
            <person name="Triplett B.A."/>
        </authorList>
    </citation>
    <scope>NUCLEOTIDE SEQUENCE [LARGE SCALE GENOMIC DNA]</scope>
    <source>
        <strain evidence="8">FRACA_ARgP5</strain>
    </source>
</reference>
<feature type="region of interest" description="Disordered" evidence="6">
    <location>
        <begin position="1"/>
        <end position="20"/>
    </location>
</feature>
<keyword evidence="4 8" id="KW-0067">ATP-binding</keyword>
<proteinExistence type="inferred from homology"/>
<dbReference type="SMART" id="SM00382">
    <property type="entry name" value="AAA"/>
    <property type="match status" value="1"/>
</dbReference>
<dbReference type="Pfam" id="PF00005">
    <property type="entry name" value="ABC_tran"/>
    <property type="match status" value="1"/>
</dbReference>
<keyword evidence="9" id="KW-1185">Reference proteome</keyword>
<keyword evidence="3" id="KW-0547">Nucleotide-binding</keyword>
<comment type="similarity">
    <text evidence="1">Belongs to the ABC transporter superfamily.</text>
</comment>
<evidence type="ECO:0000256" key="4">
    <source>
        <dbReference type="ARBA" id="ARBA00022840"/>
    </source>
</evidence>
<dbReference type="Proteomes" id="UP000234331">
    <property type="component" value="Unassembled WGS sequence"/>
</dbReference>
<organism evidence="8 9">
    <name type="scientific">Frankia canadensis</name>
    <dbReference type="NCBI Taxonomy" id="1836972"/>
    <lineage>
        <taxon>Bacteria</taxon>
        <taxon>Bacillati</taxon>
        <taxon>Actinomycetota</taxon>
        <taxon>Actinomycetes</taxon>
        <taxon>Frankiales</taxon>
        <taxon>Frankiaceae</taxon>
        <taxon>Frankia</taxon>
    </lineage>
</organism>
<dbReference type="PROSITE" id="PS50893">
    <property type="entry name" value="ABC_TRANSPORTER_2"/>
    <property type="match status" value="1"/>
</dbReference>
<dbReference type="Gene3D" id="3.40.50.300">
    <property type="entry name" value="P-loop containing nucleotide triphosphate hydrolases"/>
    <property type="match status" value="1"/>
</dbReference>
<dbReference type="SUPFAM" id="SSF52540">
    <property type="entry name" value="P-loop containing nucleoside triphosphate hydrolases"/>
    <property type="match status" value="1"/>
</dbReference>
<dbReference type="InterPro" id="IPR003439">
    <property type="entry name" value="ABC_transporter-like_ATP-bd"/>
</dbReference>
<dbReference type="InterPro" id="IPR052156">
    <property type="entry name" value="BCAA_Transport_ATP-bd_LivF"/>
</dbReference>
<evidence type="ECO:0000256" key="2">
    <source>
        <dbReference type="ARBA" id="ARBA00022448"/>
    </source>
</evidence>
<dbReference type="RefSeq" id="WP_101831669.1">
    <property type="nucleotide sequence ID" value="NZ_FZMO01000121.1"/>
</dbReference>